<keyword evidence="4" id="KW-1185">Reference proteome</keyword>
<accession>A0A023D7Y3</accession>
<comment type="caution">
    <text evidence="3">The sequence shown here is derived from an EMBL/GenBank/DDBJ whole genome shotgun (WGS) entry which is preliminary data.</text>
</comment>
<proteinExistence type="predicted"/>
<name>A0A023D7Y3_ACIMT</name>
<gene>
    <name evidence="3" type="ORF">Amme_083_030</name>
</gene>
<dbReference type="OrthoDB" id="5396182at2"/>
<feature type="region of interest" description="Disordered" evidence="1">
    <location>
        <begin position="59"/>
        <end position="79"/>
    </location>
</feature>
<dbReference type="InterPro" id="IPR036259">
    <property type="entry name" value="MFS_trans_sf"/>
</dbReference>
<evidence type="ECO:0000313" key="4">
    <source>
        <dbReference type="Proteomes" id="UP000019760"/>
    </source>
</evidence>
<dbReference type="AlphaFoldDB" id="A0A023D7Y3"/>
<dbReference type="RefSeq" id="WP_042060197.1">
    <property type="nucleotide sequence ID" value="NZ_BAND01000083.1"/>
</dbReference>
<keyword evidence="2" id="KW-0472">Membrane</keyword>
<reference evidence="3 4" key="2">
    <citation type="journal article" date="2014" name="FEMS Microbiol. Lett.">
        <title>Draft genomic DNA sequence of the facultatively methylotrophic bacterium Acidomonas methanolica type strain MB58.</title>
        <authorList>
            <person name="Higashiura N."/>
            <person name="Hadano H."/>
            <person name="Hirakawa H."/>
            <person name="Matsutani M."/>
            <person name="Takabe S."/>
            <person name="Matsushita K."/>
            <person name="Azuma Y."/>
        </authorList>
    </citation>
    <scope>NUCLEOTIDE SEQUENCE [LARGE SCALE GENOMIC DNA]</scope>
    <source>
        <strain evidence="3 4">MB58</strain>
    </source>
</reference>
<organism evidence="3 4">
    <name type="scientific">Acidomonas methanolica NBRC 104435</name>
    <dbReference type="NCBI Taxonomy" id="1231351"/>
    <lineage>
        <taxon>Bacteria</taxon>
        <taxon>Pseudomonadati</taxon>
        <taxon>Pseudomonadota</taxon>
        <taxon>Alphaproteobacteria</taxon>
        <taxon>Acetobacterales</taxon>
        <taxon>Acetobacteraceae</taxon>
        <taxon>Acidomonas</taxon>
    </lineage>
</organism>
<evidence type="ECO:0000313" key="3">
    <source>
        <dbReference type="EMBL" id="GAJ29855.1"/>
    </source>
</evidence>
<dbReference type="Pfam" id="PF11026">
    <property type="entry name" value="DUF2721"/>
    <property type="match status" value="1"/>
</dbReference>
<reference evidence="4" key="1">
    <citation type="journal article" date="2014" name="FEMS Microbiol. Lett.">
        <title>Draft Genomic DNA Sequence of the Facultatively Methylotrophic Bacterium Acidomonas methanolica type strain MB58.</title>
        <authorList>
            <person name="Higashiura N."/>
            <person name="Hadano H."/>
            <person name="Hirakawa H."/>
            <person name="Matsutani M."/>
            <person name="Takabe S."/>
            <person name="Matsushita K."/>
            <person name="Azuma Y."/>
        </authorList>
    </citation>
    <scope>NUCLEOTIDE SEQUENCE [LARGE SCALE GENOMIC DNA]</scope>
    <source>
        <strain evidence="4">MB58</strain>
    </source>
</reference>
<sequence length="175" mass="18997">MSVPPFSGYPFLQPDPIDSVAHVIQTALTPVFMLSGIGTLLNLFNTRLARVSDHLDDVRKQQREQQADGPQEDGPQEDTARLATRSRRLRRRIIALDTAIIFGGIGGALTCGAALALFLGSLRDSHTAALLIFLFGMALSCVVAALAAFLGDTLLAWHAVHREGLFFRIKAETTQ</sequence>
<evidence type="ECO:0008006" key="5">
    <source>
        <dbReference type="Google" id="ProtNLM"/>
    </source>
</evidence>
<dbReference type="SUPFAM" id="SSF103473">
    <property type="entry name" value="MFS general substrate transporter"/>
    <property type="match status" value="1"/>
</dbReference>
<keyword evidence="2" id="KW-1133">Transmembrane helix</keyword>
<feature type="transmembrane region" description="Helical" evidence="2">
    <location>
        <begin position="94"/>
        <end position="119"/>
    </location>
</feature>
<dbReference type="Proteomes" id="UP000019760">
    <property type="component" value="Unassembled WGS sequence"/>
</dbReference>
<evidence type="ECO:0000256" key="1">
    <source>
        <dbReference type="SAM" id="MobiDB-lite"/>
    </source>
</evidence>
<protein>
    <recommendedName>
        <fullName evidence="5">DUF2721 domain-containing protein</fullName>
    </recommendedName>
</protein>
<keyword evidence="2" id="KW-0812">Transmembrane</keyword>
<feature type="transmembrane region" description="Helical" evidence="2">
    <location>
        <begin position="20"/>
        <end position="44"/>
    </location>
</feature>
<dbReference type="EMBL" id="BAND01000083">
    <property type="protein sequence ID" value="GAJ29855.1"/>
    <property type="molecule type" value="Genomic_DNA"/>
</dbReference>
<dbReference type="InterPro" id="IPR021279">
    <property type="entry name" value="DUF2721"/>
</dbReference>
<feature type="transmembrane region" description="Helical" evidence="2">
    <location>
        <begin position="131"/>
        <end position="160"/>
    </location>
</feature>
<evidence type="ECO:0000256" key="2">
    <source>
        <dbReference type="SAM" id="Phobius"/>
    </source>
</evidence>